<dbReference type="EMBL" id="JACCFY010000001">
    <property type="protein sequence ID" value="NYJ78683.1"/>
    <property type="molecule type" value="Genomic_DNA"/>
</dbReference>
<dbReference type="Gene3D" id="3.40.50.720">
    <property type="entry name" value="NAD(P)-binding Rossmann-like Domain"/>
    <property type="match status" value="1"/>
</dbReference>
<comment type="caution">
    <text evidence="1">The sequence shown here is derived from an EMBL/GenBank/DDBJ whole genome shotgun (WGS) entry which is preliminary data.</text>
</comment>
<accession>A0A7Z0GMZ3</accession>
<dbReference type="Proteomes" id="UP000535437">
    <property type="component" value="Unassembled WGS sequence"/>
</dbReference>
<evidence type="ECO:0000313" key="1">
    <source>
        <dbReference type="EMBL" id="NYJ78683.1"/>
    </source>
</evidence>
<reference evidence="1 2" key="1">
    <citation type="submission" date="2020-07" db="EMBL/GenBank/DDBJ databases">
        <title>Sequencing the genomes of 1000 actinobacteria strains.</title>
        <authorList>
            <person name="Klenk H.-P."/>
        </authorList>
    </citation>
    <scope>NUCLEOTIDE SEQUENCE [LARGE SCALE GENOMIC DNA]</scope>
    <source>
        <strain evidence="1 2">DSM 15475</strain>
    </source>
</reference>
<dbReference type="RefSeq" id="WP_179541991.1">
    <property type="nucleotide sequence ID" value="NZ_BAAALL010000005.1"/>
</dbReference>
<evidence type="ECO:0000313" key="2">
    <source>
        <dbReference type="Proteomes" id="UP000535437"/>
    </source>
</evidence>
<name>A0A7Z0GMZ3_9MICC</name>
<gene>
    <name evidence="1" type="ORF">HNR09_002094</name>
</gene>
<keyword evidence="2" id="KW-1185">Reference proteome</keyword>
<protein>
    <submittedName>
        <fullName evidence="1">Uncharacterized protein YbjT (DUF2867 family)</fullName>
    </submittedName>
</protein>
<dbReference type="InterPro" id="IPR036291">
    <property type="entry name" value="NAD(P)-bd_dom_sf"/>
</dbReference>
<proteinExistence type="predicted"/>
<dbReference type="SUPFAM" id="SSF51735">
    <property type="entry name" value="NAD(P)-binding Rossmann-fold domains"/>
    <property type="match status" value="1"/>
</dbReference>
<dbReference type="AlphaFoldDB" id="A0A7Z0GMZ3"/>
<organism evidence="1 2">
    <name type="scientific">Nesterenkonia xinjiangensis</name>
    <dbReference type="NCBI Taxonomy" id="225327"/>
    <lineage>
        <taxon>Bacteria</taxon>
        <taxon>Bacillati</taxon>
        <taxon>Actinomycetota</taxon>
        <taxon>Actinomycetes</taxon>
        <taxon>Micrococcales</taxon>
        <taxon>Micrococcaceae</taxon>
        <taxon>Nesterenkonia</taxon>
    </lineage>
</organism>
<sequence length="260" mass="27702">MPQRIAVLGAGGVMGNLVRARLEDAGHQVVPVSRADGVDVLDARALRQALEGADVVVDCLNRPSLTAGPAVRFFRAAAENVVAALGDETTRDGALPRIVCVSIVNCWEPRVNRWLGYYQAKSIQEQVYRDAPSAAGRVSIVRTTQWYELLPAFLEQIRLGPVAVVPGMVSRPLAAAEAADVVAEQALSTVPPPTVEVCGPERIDLARAASRVNAGTRQAARVLRVPMGRTPLGDGSLIPTAPDVVATMTFEQWLAEQPVS</sequence>